<dbReference type="SUPFAM" id="SSF55874">
    <property type="entry name" value="ATPase domain of HSP90 chaperone/DNA topoisomerase II/histidine kinase"/>
    <property type="match status" value="1"/>
</dbReference>
<dbReference type="InterPro" id="IPR036097">
    <property type="entry name" value="HisK_dim/P_sf"/>
</dbReference>
<evidence type="ECO:0000256" key="3">
    <source>
        <dbReference type="ARBA" id="ARBA00012438"/>
    </source>
</evidence>
<evidence type="ECO:0000313" key="18">
    <source>
        <dbReference type="Proteomes" id="UP001295463"/>
    </source>
</evidence>
<dbReference type="EMBL" id="OW150024">
    <property type="protein sequence ID" value="CAH2032406.1"/>
    <property type="molecule type" value="Genomic_DNA"/>
</dbReference>
<dbReference type="Gene3D" id="1.10.287.130">
    <property type="match status" value="1"/>
</dbReference>
<evidence type="ECO:0000256" key="4">
    <source>
        <dbReference type="ARBA" id="ARBA00022475"/>
    </source>
</evidence>
<dbReference type="InterPro" id="IPR005467">
    <property type="entry name" value="His_kinase_dom"/>
</dbReference>
<dbReference type="InterPro" id="IPR003594">
    <property type="entry name" value="HATPase_dom"/>
</dbReference>
<evidence type="ECO:0000256" key="9">
    <source>
        <dbReference type="ARBA" id="ARBA00022777"/>
    </source>
</evidence>
<evidence type="ECO:0000259" key="15">
    <source>
        <dbReference type="PROSITE" id="PS50109"/>
    </source>
</evidence>
<dbReference type="RefSeq" id="WP_305733159.1">
    <property type="nucleotide sequence ID" value="NZ_OW150024.1"/>
</dbReference>
<evidence type="ECO:0000256" key="7">
    <source>
        <dbReference type="ARBA" id="ARBA00022692"/>
    </source>
</evidence>
<evidence type="ECO:0000256" key="11">
    <source>
        <dbReference type="ARBA" id="ARBA00022989"/>
    </source>
</evidence>
<protein>
    <recommendedName>
        <fullName evidence="3">histidine kinase</fullName>
        <ecNumber evidence="3">2.7.13.3</ecNumber>
    </recommendedName>
</protein>
<feature type="domain" description="Histidine kinase" evidence="15">
    <location>
        <begin position="441"/>
        <end position="656"/>
    </location>
</feature>
<dbReference type="GO" id="GO:0004673">
    <property type="term" value="F:protein histidine kinase activity"/>
    <property type="evidence" value="ECO:0007669"/>
    <property type="project" value="UniProtKB-EC"/>
</dbReference>
<evidence type="ECO:0000256" key="8">
    <source>
        <dbReference type="ARBA" id="ARBA00022741"/>
    </source>
</evidence>
<dbReference type="Proteomes" id="UP001295463">
    <property type="component" value="Chromosome"/>
</dbReference>
<dbReference type="InterPro" id="IPR004358">
    <property type="entry name" value="Sig_transdc_His_kin-like_C"/>
</dbReference>
<dbReference type="EC" id="2.7.13.3" evidence="3"/>
<evidence type="ECO:0000256" key="12">
    <source>
        <dbReference type="ARBA" id="ARBA00023012"/>
    </source>
</evidence>
<dbReference type="PANTHER" id="PTHR43065:SF10">
    <property type="entry name" value="PEROXIDE STRESS-ACTIVATED HISTIDINE KINASE MAK3"/>
    <property type="match status" value="1"/>
</dbReference>
<dbReference type="PROSITE" id="PS50885">
    <property type="entry name" value="HAMP"/>
    <property type="match status" value="1"/>
</dbReference>
<evidence type="ECO:0000256" key="10">
    <source>
        <dbReference type="ARBA" id="ARBA00022840"/>
    </source>
</evidence>
<feature type="transmembrane region" description="Helical" evidence="14">
    <location>
        <begin position="278"/>
        <end position="303"/>
    </location>
</feature>
<dbReference type="CDD" id="cd18773">
    <property type="entry name" value="PDC1_HK_sensor"/>
    <property type="match status" value="1"/>
</dbReference>
<keyword evidence="5" id="KW-0597">Phosphoprotein</keyword>
<dbReference type="Pfam" id="PF02518">
    <property type="entry name" value="HATPase_c"/>
    <property type="match status" value="1"/>
</dbReference>
<keyword evidence="18" id="KW-1185">Reference proteome</keyword>
<dbReference type="Gene3D" id="3.30.565.10">
    <property type="entry name" value="Histidine kinase-like ATPase, C-terminal domain"/>
    <property type="match status" value="1"/>
</dbReference>
<dbReference type="SUPFAM" id="SSF47384">
    <property type="entry name" value="Homodimeric domain of signal transducing histidine kinase"/>
    <property type="match status" value="1"/>
</dbReference>
<dbReference type="PROSITE" id="PS50109">
    <property type="entry name" value="HIS_KIN"/>
    <property type="match status" value="1"/>
</dbReference>
<dbReference type="PRINTS" id="PR00344">
    <property type="entry name" value="BCTRLSENSOR"/>
</dbReference>
<name>A0ABM9DDF2_9BACT</name>
<dbReference type="CDD" id="cd18774">
    <property type="entry name" value="PDC2_HK_sensor"/>
    <property type="match status" value="1"/>
</dbReference>
<keyword evidence="6 17" id="KW-0808">Transferase</keyword>
<dbReference type="SMART" id="SM00387">
    <property type="entry name" value="HATPase_c"/>
    <property type="match status" value="1"/>
</dbReference>
<dbReference type="Pfam" id="PF00512">
    <property type="entry name" value="HisKA"/>
    <property type="match status" value="1"/>
</dbReference>
<dbReference type="InterPro" id="IPR003660">
    <property type="entry name" value="HAMP_dom"/>
</dbReference>
<evidence type="ECO:0000256" key="5">
    <source>
        <dbReference type="ARBA" id="ARBA00022553"/>
    </source>
</evidence>
<sequence length="663" mass="73918">MTTRSLRTILFANSALAIFLPLLLVLFFGWLWLVPLISRGVNAQQHQLAEAIAGQVESFLTVAESHVTTIARLHPEAELTAEYRRHVQHVIYAAVKSVPHLRSLYLVDADGRIGMVGLMEDARVSSADLQGLDMTGNDLFRQTRTTGNLQWSETFLSVVGSGLSVAVAAPSGPRVLIGEIDLAELSLFLRRISMAKDRQLFVIDRRGQIIADQSGRYTAQQINLSNNELIQNSIKTGADASGLLDLNGTVMVGSIQKIRTLDWWVLVTEPRATAYRQVWVAVAIAVAGLLVTALTVLAASLVFSYRLARQIEALASHARNIANDEIVTRWPGSEIAELDSLAMTLQEMSSTLHERAKVLEHEIAERQKMEEELHLNAALLEEEVSVRQRTEEALRVKQLQLEAVNDSLEQRVREELAKNREKDLLMMQQSRLAAMGEMLSNIAHQWRQPLNELGILIQMVRYDYEDGLLDGQKVGQFIDSSMSTIQYMSNTINDFRDFFKQDRVPRLFDLEVAIQNAVGLVRASLQHYGITVTVELDRRCMVMGYANELSQALLNIINNARDVLVERNTVNPTIEVICRISDGEALITISDNAGGVTEEIIDKIFDPYFTTRHKSQGTGLGLYMTRMILESKLGGRISVVNTAEGAQFRIVIPCEQEVVSCGP</sequence>
<keyword evidence="12" id="KW-0902">Two-component regulatory system</keyword>
<dbReference type="InterPro" id="IPR003661">
    <property type="entry name" value="HisK_dim/P_dom"/>
</dbReference>
<dbReference type="CDD" id="cd00082">
    <property type="entry name" value="HisKA"/>
    <property type="match status" value="1"/>
</dbReference>
<gene>
    <name evidence="17" type="ORF">GEAMG1_2570</name>
</gene>
<feature type="transmembrane region" description="Helical" evidence="14">
    <location>
        <begin position="9"/>
        <end position="33"/>
    </location>
</feature>
<dbReference type="InterPro" id="IPR033479">
    <property type="entry name" value="dCache_1"/>
</dbReference>
<evidence type="ECO:0000256" key="14">
    <source>
        <dbReference type="SAM" id="Phobius"/>
    </source>
</evidence>
<dbReference type="Gene3D" id="3.30.450.20">
    <property type="entry name" value="PAS domain"/>
    <property type="match status" value="2"/>
</dbReference>
<evidence type="ECO:0000256" key="1">
    <source>
        <dbReference type="ARBA" id="ARBA00000085"/>
    </source>
</evidence>
<keyword evidence="13 14" id="KW-0472">Membrane</keyword>
<dbReference type="SMART" id="SM00388">
    <property type="entry name" value="HisKA"/>
    <property type="match status" value="1"/>
</dbReference>
<dbReference type="PANTHER" id="PTHR43065">
    <property type="entry name" value="SENSOR HISTIDINE KINASE"/>
    <property type="match status" value="1"/>
</dbReference>
<evidence type="ECO:0000256" key="2">
    <source>
        <dbReference type="ARBA" id="ARBA00004651"/>
    </source>
</evidence>
<dbReference type="InterPro" id="IPR036890">
    <property type="entry name" value="HATPase_C_sf"/>
</dbReference>
<proteinExistence type="predicted"/>
<evidence type="ECO:0000256" key="6">
    <source>
        <dbReference type="ARBA" id="ARBA00022679"/>
    </source>
</evidence>
<accession>A0ABM9DDF2</accession>
<organism evidence="17 18">
    <name type="scientific">Trichlorobacter ammonificans</name>
    <dbReference type="NCBI Taxonomy" id="2916410"/>
    <lineage>
        <taxon>Bacteria</taxon>
        <taxon>Pseudomonadati</taxon>
        <taxon>Thermodesulfobacteriota</taxon>
        <taxon>Desulfuromonadia</taxon>
        <taxon>Geobacterales</taxon>
        <taxon>Geobacteraceae</taxon>
        <taxon>Trichlorobacter</taxon>
    </lineage>
</organism>
<keyword evidence="10" id="KW-0067">ATP-binding</keyword>
<comment type="catalytic activity">
    <reaction evidence="1">
        <text>ATP + protein L-histidine = ADP + protein N-phospho-L-histidine.</text>
        <dbReference type="EC" id="2.7.13.3"/>
    </reaction>
</comment>
<reference evidence="17 18" key="1">
    <citation type="submission" date="2022-03" db="EMBL/GenBank/DDBJ databases">
        <authorList>
            <person name="Koch H."/>
        </authorList>
    </citation>
    <scope>NUCLEOTIDE SEQUENCE [LARGE SCALE GENOMIC DNA]</scope>
    <source>
        <strain evidence="17 18">G1</strain>
    </source>
</reference>
<dbReference type="Pfam" id="PF02743">
    <property type="entry name" value="dCache_1"/>
    <property type="match status" value="1"/>
</dbReference>
<feature type="domain" description="HAMP" evidence="16">
    <location>
        <begin position="305"/>
        <end position="357"/>
    </location>
</feature>
<keyword evidence="11 14" id="KW-1133">Transmembrane helix</keyword>
<evidence type="ECO:0000313" key="17">
    <source>
        <dbReference type="EMBL" id="CAH2032406.1"/>
    </source>
</evidence>
<keyword evidence="4" id="KW-1003">Cell membrane</keyword>
<evidence type="ECO:0000259" key="16">
    <source>
        <dbReference type="PROSITE" id="PS50885"/>
    </source>
</evidence>
<keyword evidence="7 14" id="KW-0812">Transmembrane</keyword>
<evidence type="ECO:0000256" key="13">
    <source>
        <dbReference type="ARBA" id="ARBA00023136"/>
    </source>
</evidence>
<keyword evidence="9 17" id="KW-0418">Kinase</keyword>
<keyword evidence="8" id="KW-0547">Nucleotide-binding</keyword>
<comment type="subcellular location">
    <subcellularLocation>
        <location evidence="2">Cell membrane</location>
        <topology evidence="2">Multi-pass membrane protein</topology>
    </subcellularLocation>
</comment>